<name>A0A1G8W2C8_9BACI</name>
<keyword evidence="9" id="KW-0472">Membrane</keyword>
<comment type="similarity">
    <text evidence="2">Belongs to the FliJ family.</text>
</comment>
<keyword evidence="10" id="KW-1006">Bacterial flagellum protein export</keyword>
<dbReference type="InterPro" id="IPR053716">
    <property type="entry name" value="Flag_assembly_chemotaxis_eff"/>
</dbReference>
<evidence type="ECO:0000313" key="11">
    <source>
        <dbReference type="EMBL" id="SDJ72419.1"/>
    </source>
</evidence>
<evidence type="ECO:0000256" key="8">
    <source>
        <dbReference type="ARBA" id="ARBA00022927"/>
    </source>
</evidence>
<keyword evidence="6" id="KW-0145">Chemotaxis</keyword>
<dbReference type="AlphaFoldDB" id="A0A1G8W2C8"/>
<keyword evidence="11" id="KW-0282">Flagellum</keyword>
<dbReference type="GO" id="GO:0015031">
    <property type="term" value="P:protein transport"/>
    <property type="evidence" value="ECO:0007669"/>
    <property type="project" value="UniProtKB-KW"/>
</dbReference>
<keyword evidence="5" id="KW-1003">Cell membrane</keyword>
<dbReference type="STRING" id="407036.SAMN05216243_0514"/>
<dbReference type="InterPro" id="IPR012823">
    <property type="entry name" value="Flagell_FliJ"/>
</dbReference>
<organism evidence="11 12">
    <name type="scientific">Sediminibacillus albus</name>
    <dbReference type="NCBI Taxonomy" id="407036"/>
    <lineage>
        <taxon>Bacteria</taxon>
        <taxon>Bacillati</taxon>
        <taxon>Bacillota</taxon>
        <taxon>Bacilli</taxon>
        <taxon>Bacillales</taxon>
        <taxon>Bacillaceae</taxon>
        <taxon>Sediminibacillus</taxon>
    </lineage>
</organism>
<reference evidence="11 12" key="1">
    <citation type="submission" date="2016-10" db="EMBL/GenBank/DDBJ databases">
        <authorList>
            <person name="de Groot N.N."/>
        </authorList>
    </citation>
    <scope>NUCLEOTIDE SEQUENCE [LARGE SCALE GENOMIC DNA]</scope>
    <source>
        <strain evidence="11 12">CGMCC 1.6502</strain>
    </source>
</reference>
<evidence type="ECO:0000256" key="4">
    <source>
        <dbReference type="ARBA" id="ARBA00022448"/>
    </source>
</evidence>
<dbReference type="Gene3D" id="1.10.287.1700">
    <property type="match status" value="1"/>
</dbReference>
<keyword evidence="7" id="KW-1005">Bacterial flagellum biogenesis</keyword>
<evidence type="ECO:0000256" key="7">
    <source>
        <dbReference type="ARBA" id="ARBA00022795"/>
    </source>
</evidence>
<comment type="subcellular location">
    <subcellularLocation>
        <location evidence="1">Cell membrane</location>
        <topology evidence="1">Peripheral membrane protein</topology>
        <orientation evidence="1">Cytoplasmic side</orientation>
    </subcellularLocation>
</comment>
<protein>
    <recommendedName>
        <fullName evidence="3">Flagellar FliJ protein</fullName>
    </recommendedName>
</protein>
<evidence type="ECO:0000256" key="6">
    <source>
        <dbReference type="ARBA" id="ARBA00022500"/>
    </source>
</evidence>
<evidence type="ECO:0000256" key="1">
    <source>
        <dbReference type="ARBA" id="ARBA00004413"/>
    </source>
</evidence>
<keyword evidence="12" id="KW-1185">Reference proteome</keyword>
<dbReference type="Pfam" id="PF02050">
    <property type="entry name" value="FliJ"/>
    <property type="match status" value="1"/>
</dbReference>
<keyword evidence="11" id="KW-0966">Cell projection</keyword>
<dbReference type="OrthoDB" id="2968361at2"/>
<dbReference type="GO" id="GO:0009288">
    <property type="term" value="C:bacterial-type flagellum"/>
    <property type="evidence" value="ECO:0007669"/>
    <property type="project" value="InterPro"/>
</dbReference>
<accession>A0A1G8W2C8</accession>
<dbReference type="RefSeq" id="WP_093210742.1">
    <property type="nucleotide sequence ID" value="NZ_FNFL01000001.1"/>
</dbReference>
<proteinExistence type="inferred from homology"/>
<sequence>MASPKTFEKLLDVREKEKQEAQKAYKQSVEDFEVVASDMYHLLKQKEDAEQAYHNDIHRSATVTTLSSHFSYIEKLKQKINQLQVSVNQARNLMDDRQGKLTDAYIEAKKFEKMIEVKKAKLHAAIKSEEDKQMDEISVTQFINNREW</sequence>
<gene>
    <name evidence="11" type="ORF">SAMN05216243_0514</name>
</gene>
<dbReference type="GO" id="GO:0044781">
    <property type="term" value="P:bacterial-type flagellum organization"/>
    <property type="evidence" value="ECO:0007669"/>
    <property type="project" value="UniProtKB-KW"/>
</dbReference>
<keyword evidence="4" id="KW-0813">Transport</keyword>
<evidence type="ECO:0000256" key="9">
    <source>
        <dbReference type="ARBA" id="ARBA00023136"/>
    </source>
</evidence>
<evidence type="ECO:0000256" key="10">
    <source>
        <dbReference type="ARBA" id="ARBA00023225"/>
    </source>
</evidence>
<dbReference type="GO" id="GO:0006935">
    <property type="term" value="P:chemotaxis"/>
    <property type="evidence" value="ECO:0007669"/>
    <property type="project" value="UniProtKB-KW"/>
</dbReference>
<keyword evidence="8" id="KW-0653">Protein transport</keyword>
<evidence type="ECO:0000256" key="5">
    <source>
        <dbReference type="ARBA" id="ARBA00022475"/>
    </source>
</evidence>
<evidence type="ECO:0000313" key="12">
    <source>
        <dbReference type="Proteomes" id="UP000198694"/>
    </source>
</evidence>
<dbReference type="NCBIfam" id="TIGR02473">
    <property type="entry name" value="flagell_FliJ"/>
    <property type="match status" value="1"/>
</dbReference>
<dbReference type="GO" id="GO:0071973">
    <property type="term" value="P:bacterial-type flagellum-dependent cell motility"/>
    <property type="evidence" value="ECO:0007669"/>
    <property type="project" value="InterPro"/>
</dbReference>
<keyword evidence="11" id="KW-0969">Cilium</keyword>
<dbReference type="EMBL" id="FNFL01000001">
    <property type="protein sequence ID" value="SDJ72419.1"/>
    <property type="molecule type" value="Genomic_DNA"/>
</dbReference>
<dbReference type="Proteomes" id="UP000198694">
    <property type="component" value="Unassembled WGS sequence"/>
</dbReference>
<dbReference type="GO" id="GO:0005886">
    <property type="term" value="C:plasma membrane"/>
    <property type="evidence" value="ECO:0007669"/>
    <property type="project" value="UniProtKB-SubCell"/>
</dbReference>
<evidence type="ECO:0000256" key="3">
    <source>
        <dbReference type="ARBA" id="ARBA00020392"/>
    </source>
</evidence>
<evidence type="ECO:0000256" key="2">
    <source>
        <dbReference type="ARBA" id="ARBA00010004"/>
    </source>
</evidence>